<evidence type="ECO:0000313" key="1">
    <source>
        <dbReference type="EMBL" id="GIY27620.1"/>
    </source>
</evidence>
<reference evidence="1 2" key="1">
    <citation type="submission" date="2021-06" db="EMBL/GenBank/DDBJ databases">
        <title>Caerostris extrusa draft genome.</title>
        <authorList>
            <person name="Kono N."/>
            <person name="Arakawa K."/>
        </authorList>
    </citation>
    <scope>NUCLEOTIDE SEQUENCE [LARGE SCALE GENOMIC DNA]</scope>
</reference>
<dbReference type="EMBL" id="BPLR01008834">
    <property type="protein sequence ID" value="GIY27620.1"/>
    <property type="molecule type" value="Genomic_DNA"/>
</dbReference>
<proteinExistence type="predicted"/>
<keyword evidence="2" id="KW-1185">Reference proteome</keyword>
<name>A0AAV4S567_CAEEX</name>
<dbReference type="Proteomes" id="UP001054945">
    <property type="component" value="Unassembled WGS sequence"/>
</dbReference>
<accession>A0AAV4S567</accession>
<comment type="caution">
    <text evidence="1">The sequence shown here is derived from an EMBL/GenBank/DDBJ whole genome shotgun (WGS) entry which is preliminary data.</text>
</comment>
<evidence type="ECO:0000313" key="2">
    <source>
        <dbReference type="Proteomes" id="UP001054945"/>
    </source>
</evidence>
<protein>
    <submittedName>
        <fullName evidence="1">Uncharacterized protein</fullName>
    </submittedName>
</protein>
<gene>
    <name evidence="1" type="ORF">CEXT_658221</name>
</gene>
<dbReference type="AlphaFoldDB" id="A0AAV4S567"/>
<sequence>MFENLCCTSYSKAQARTCCTKATVCIHPHVPVRPSIGRHRRHPGAPGNALSRALALARFTDNSSAPCLQTVQHTYYRVGSPTFPTSESRASVV</sequence>
<organism evidence="1 2">
    <name type="scientific">Caerostris extrusa</name>
    <name type="common">Bark spider</name>
    <name type="synonym">Caerostris bankana</name>
    <dbReference type="NCBI Taxonomy" id="172846"/>
    <lineage>
        <taxon>Eukaryota</taxon>
        <taxon>Metazoa</taxon>
        <taxon>Ecdysozoa</taxon>
        <taxon>Arthropoda</taxon>
        <taxon>Chelicerata</taxon>
        <taxon>Arachnida</taxon>
        <taxon>Araneae</taxon>
        <taxon>Araneomorphae</taxon>
        <taxon>Entelegynae</taxon>
        <taxon>Araneoidea</taxon>
        <taxon>Araneidae</taxon>
        <taxon>Caerostris</taxon>
    </lineage>
</organism>